<feature type="compositionally biased region" description="Basic and acidic residues" evidence="1">
    <location>
        <begin position="953"/>
        <end position="978"/>
    </location>
</feature>
<name>A0A7R8W4V3_9CRUS</name>
<reference evidence="2" key="1">
    <citation type="submission" date="2020-11" db="EMBL/GenBank/DDBJ databases">
        <authorList>
            <person name="Tran Van P."/>
        </authorList>
    </citation>
    <scope>NUCLEOTIDE SEQUENCE</scope>
</reference>
<dbReference type="GO" id="GO:0005068">
    <property type="term" value="F:transmembrane receptor protein tyrosine kinase adaptor activity"/>
    <property type="evidence" value="ECO:0007669"/>
    <property type="project" value="TreeGrafter"/>
</dbReference>
<feature type="region of interest" description="Disordered" evidence="1">
    <location>
        <begin position="694"/>
        <end position="733"/>
    </location>
</feature>
<feature type="compositionally biased region" description="Pro residues" evidence="1">
    <location>
        <begin position="487"/>
        <end position="499"/>
    </location>
</feature>
<dbReference type="PANTHER" id="PTHR16267:SF11">
    <property type="entry name" value="STUMPS, ISOFORM E"/>
    <property type="match status" value="1"/>
</dbReference>
<feature type="region of interest" description="Disordered" evidence="1">
    <location>
        <begin position="1"/>
        <end position="20"/>
    </location>
</feature>
<dbReference type="GO" id="GO:0005104">
    <property type="term" value="F:fibroblast growth factor receptor binding"/>
    <property type="evidence" value="ECO:0007669"/>
    <property type="project" value="TreeGrafter"/>
</dbReference>
<feature type="compositionally biased region" description="Basic and acidic residues" evidence="1">
    <location>
        <begin position="871"/>
        <end position="883"/>
    </location>
</feature>
<gene>
    <name evidence="2" type="ORF">CTOB1V02_LOCUS2376</name>
</gene>
<accession>A0A7R8W4V3</accession>
<organism evidence="2">
    <name type="scientific">Cyprideis torosa</name>
    <dbReference type="NCBI Taxonomy" id="163714"/>
    <lineage>
        <taxon>Eukaryota</taxon>
        <taxon>Metazoa</taxon>
        <taxon>Ecdysozoa</taxon>
        <taxon>Arthropoda</taxon>
        <taxon>Crustacea</taxon>
        <taxon>Oligostraca</taxon>
        <taxon>Ostracoda</taxon>
        <taxon>Podocopa</taxon>
        <taxon>Podocopida</taxon>
        <taxon>Cytherocopina</taxon>
        <taxon>Cytheroidea</taxon>
        <taxon>Cytherideidae</taxon>
        <taxon>Cyprideis</taxon>
    </lineage>
</organism>
<feature type="region of interest" description="Disordered" evidence="1">
    <location>
        <begin position="353"/>
        <end position="410"/>
    </location>
</feature>
<dbReference type="OrthoDB" id="6376389at2759"/>
<dbReference type="InterPro" id="IPR017893">
    <property type="entry name" value="DBB_domain"/>
</dbReference>
<protein>
    <submittedName>
        <fullName evidence="2">Uncharacterized protein</fullName>
    </submittedName>
</protein>
<evidence type="ECO:0000256" key="1">
    <source>
        <dbReference type="SAM" id="MobiDB-lite"/>
    </source>
</evidence>
<dbReference type="InterPro" id="IPR052446">
    <property type="entry name" value="B-cell_PI3K-Signaling_Adptrs"/>
</dbReference>
<dbReference type="PANTHER" id="PTHR16267">
    <property type="entry name" value="BANK1/PIK3AP1 FAMILY MEMBER"/>
    <property type="match status" value="1"/>
</dbReference>
<feature type="region of interest" description="Disordered" evidence="1">
    <location>
        <begin position="441"/>
        <end position="539"/>
    </location>
</feature>
<dbReference type="Pfam" id="PF14545">
    <property type="entry name" value="DBB"/>
    <property type="match status" value="1"/>
</dbReference>
<proteinExistence type="predicted"/>
<dbReference type="AlphaFoldDB" id="A0A7R8W4V3"/>
<feature type="compositionally biased region" description="Low complexity" evidence="1">
    <location>
        <begin position="992"/>
        <end position="1004"/>
    </location>
</feature>
<sequence>MPIVPQSHGPFAQLEDAPPGRHISPEAKPLLYNYLEPPINLINPTEPPINLRQLSRAPDQPQPSCGAGLISFYEWPKYVARDKDLNFTQEFFLAAEEILNRNQEKIGFGSGVTAAFKLIPRKVDMVQNRVQVNLATAITPESEIEIHLQDKRDQKTSVEQVKLLNPYTIQFSIPESFFTSSRTVGVHLHLSGRSMGARAIKCESRLGKLVDILNSVNDPVEFMCEAMCLSRASTEELDQLLASAFTQNSLTSGMFRFLEFGVHPAGDVVRTSTEEFPSLLHFSAHFGFDQLTKALLPCPGSRACLLTKNASGYTPAELAKRAGHTRIVTAIQQFLAKPQEPALSSGSLTLPRVNSAPPVQAGLQRHGTPLSADYPPTAKDALKRPKPKRAGPVMPTIPGTEESLDTGPGTHRAVHVVASLPSPPKLSSDPSSNYQNAETIREHEINASRSVSRASDSKLPEYQNSAVPTSGLDYVFPRGEQDTYVIPPVPRPVEPPTPPNAMIRLRSSSDSNPPPPNSESHRSSSMVKNGGPPVMAPGSSFSLNRREYYNNSAIHMAANYDFPRPTNLEQRRHSSMGIHPPMSTQNNGFVRNASTAQVRGAEGSTQPSEEQAQQAETNAMLLGLLRMLKEEDVSESGKKFRVFFELVSECAKASGANDQQFAHLMELTQELSKKDSGQKGKGGTWRRLKGSLFRGWGGKKGAPAAAGGEASGVDRSSPNPSVDGLSTLDVGERKETSVPNSYLLDSSRPITSTVDISTSFVSVITSTSTVQLPQLPPHNGAPADHRRRPVTSVRPSLSPLLQRGPVTPIHVAQNQEYLMDTVKAFPVTDLDSLDPPPRPTVPRDPPARPSDPPPRPIVPPPRPAETLAANHKTDDEYVMHDPAEVPDQQNHTRDGYLVMYGTLKREQEKNKNSTQPRENIPSPSPRNETLPSPLPRNDKLPSPVPMHAKIPSPRKDQLASPVPRHEKLPSPSSRHDRLPSYMTRQRCPSPPSSESSSGGSQSPRRPSPLLPPAYDSPALSEEDTKDVIATAYTIVPYDSPAQSLSGDRTPPPLPDYDSPPSEDDYQSNQVPPSMVRSLVS</sequence>
<feature type="region of interest" description="Disordered" evidence="1">
    <location>
        <begin position="828"/>
        <end position="1080"/>
    </location>
</feature>
<dbReference type="PROSITE" id="PS51376">
    <property type="entry name" value="DBB"/>
    <property type="match status" value="1"/>
</dbReference>
<feature type="region of interest" description="Disordered" evidence="1">
    <location>
        <begin position="771"/>
        <end position="801"/>
    </location>
</feature>
<dbReference type="GO" id="GO:0005829">
    <property type="term" value="C:cytosol"/>
    <property type="evidence" value="ECO:0007669"/>
    <property type="project" value="TreeGrafter"/>
</dbReference>
<dbReference type="SMART" id="SM01282">
    <property type="entry name" value="DBB"/>
    <property type="match status" value="1"/>
</dbReference>
<evidence type="ECO:0000313" key="2">
    <source>
        <dbReference type="EMBL" id="CAD7224418.1"/>
    </source>
</evidence>
<dbReference type="EMBL" id="OB660364">
    <property type="protein sequence ID" value="CAD7224418.1"/>
    <property type="molecule type" value="Genomic_DNA"/>
</dbReference>
<feature type="compositionally biased region" description="Pro residues" evidence="1">
    <location>
        <begin position="834"/>
        <end position="863"/>
    </location>
</feature>